<feature type="compositionally biased region" description="Basic and acidic residues" evidence="10">
    <location>
        <begin position="93"/>
        <end position="102"/>
    </location>
</feature>
<organism evidence="11 12">
    <name type="scientific">Paralvinella palmiformis</name>
    <dbReference type="NCBI Taxonomy" id="53620"/>
    <lineage>
        <taxon>Eukaryota</taxon>
        <taxon>Metazoa</taxon>
        <taxon>Spiralia</taxon>
        <taxon>Lophotrochozoa</taxon>
        <taxon>Annelida</taxon>
        <taxon>Polychaeta</taxon>
        <taxon>Sedentaria</taxon>
        <taxon>Canalipalpata</taxon>
        <taxon>Terebellida</taxon>
        <taxon>Terebelliformia</taxon>
        <taxon>Alvinellidae</taxon>
        <taxon>Paralvinella</taxon>
    </lineage>
</organism>
<evidence type="ECO:0000256" key="5">
    <source>
        <dbReference type="ARBA" id="ARBA00022553"/>
    </source>
</evidence>
<protein>
    <recommendedName>
        <fullName evidence="4">PEST proteolytic signal-containing nuclear protein</fullName>
    </recommendedName>
</protein>
<name>A0AAD9NCN6_9ANNE</name>
<keyword evidence="9" id="KW-0131">Cell cycle</keyword>
<sequence length="213" mass="23606">MCGKKYYAIGPIVISTSSLSYTEADSPTTNSAKTVSSSNKRRWDQETTDEPFHKKADTWQAIRQEEYPEISDKIVTDIDSSAKTPEVDEEEKSSDVNKEAPKKMSGFSIGIKKNKASPAPIKITLGSQKPKEAPVTLPKTKLSAAAASAFNDEEDSEEEEMPPEAKMRMRNIGRETPTAAGPNSFGKGRLGFCDRQRMIQKEIEKEIQKLQDS</sequence>
<dbReference type="GO" id="GO:0043161">
    <property type="term" value="P:proteasome-mediated ubiquitin-dependent protein catabolic process"/>
    <property type="evidence" value="ECO:0007669"/>
    <property type="project" value="TreeGrafter"/>
</dbReference>
<evidence type="ECO:0000256" key="1">
    <source>
        <dbReference type="ARBA" id="ARBA00002646"/>
    </source>
</evidence>
<dbReference type="PANTHER" id="PTHR16523:SF6">
    <property type="entry name" value="PEST PROTEOLYTIC SIGNAL-CONTAINING NUCLEAR PROTEIN"/>
    <property type="match status" value="1"/>
</dbReference>
<dbReference type="GO" id="GO:0005634">
    <property type="term" value="C:nucleus"/>
    <property type="evidence" value="ECO:0007669"/>
    <property type="project" value="UniProtKB-SubCell"/>
</dbReference>
<dbReference type="InterPro" id="IPR029169">
    <property type="entry name" value="PCNP"/>
</dbReference>
<evidence type="ECO:0000256" key="9">
    <source>
        <dbReference type="ARBA" id="ARBA00023306"/>
    </source>
</evidence>
<evidence type="ECO:0000313" key="12">
    <source>
        <dbReference type="Proteomes" id="UP001208570"/>
    </source>
</evidence>
<feature type="region of interest" description="Disordered" evidence="10">
    <location>
        <begin position="18"/>
        <end position="113"/>
    </location>
</feature>
<keyword evidence="7" id="KW-0007">Acetylation</keyword>
<dbReference type="GO" id="GO:0016567">
    <property type="term" value="P:protein ubiquitination"/>
    <property type="evidence" value="ECO:0007669"/>
    <property type="project" value="InterPro"/>
</dbReference>
<evidence type="ECO:0000313" key="11">
    <source>
        <dbReference type="EMBL" id="KAK2162354.1"/>
    </source>
</evidence>
<dbReference type="AlphaFoldDB" id="A0AAD9NCN6"/>
<reference evidence="11" key="1">
    <citation type="journal article" date="2023" name="Mol. Biol. Evol.">
        <title>Third-Generation Sequencing Reveals the Adaptive Role of the Epigenome in Three Deep-Sea Polychaetes.</title>
        <authorList>
            <person name="Perez M."/>
            <person name="Aroh O."/>
            <person name="Sun Y."/>
            <person name="Lan Y."/>
            <person name="Juniper S.K."/>
            <person name="Young C.R."/>
            <person name="Angers B."/>
            <person name="Qian P.Y."/>
        </authorList>
    </citation>
    <scope>NUCLEOTIDE SEQUENCE</scope>
    <source>
        <strain evidence="11">P08H-3</strain>
    </source>
</reference>
<feature type="compositionally biased region" description="Basic and acidic residues" evidence="10">
    <location>
        <begin position="41"/>
        <end position="76"/>
    </location>
</feature>
<keyword evidence="6" id="KW-0832">Ubl conjugation</keyword>
<proteinExistence type="predicted"/>
<accession>A0AAD9NCN6</accession>
<evidence type="ECO:0000256" key="2">
    <source>
        <dbReference type="ARBA" id="ARBA00004123"/>
    </source>
</evidence>
<feature type="compositionally biased region" description="Polar residues" evidence="10">
    <location>
        <begin position="18"/>
        <end position="38"/>
    </location>
</feature>
<evidence type="ECO:0000256" key="8">
    <source>
        <dbReference type="ARBA" id="ARBA00023242"/>
    </source>
</evidence>
<gene>
    <name evidence="11" type="ORF">LSH36_100g10013</name>
</gene>
<dbReference type="Proteomes" id="UP001208570">
    <property type="component" value="Unassembled WGS sequence"/>
</dbReference>
<evidence type="ECO:0000256" key="7">
    <source>
        <dbReference type="ARBA" id="ARBA00022990"/>
    </source>
</evidence>
<feature type="region of interest" description="Disordered" evidence="10">
    <location>
        <begin position="144"/>
        <end position="166"/>
    </location>
</feature>
<dbReference type="Pfam" id="PF15473">
    <property type="entry name" value="PCNP"/>
    <property type="match status" value="1"/>
</dbReference>
<comment type="caution">
    <text evidence="11">The sequence shown here is derived from an EMBL/GenBank/DDBJ whole genome shotgun (WGS) entry which is preliminary data.</text>
</comment>
<feature type="compositionally biased region" description="Acidic residues" evidence="10">
    <location>
        <begin position="151"/>
        <end position="162"/>
    </location>
</feature>
<comment type="function">
    <text evidence="1">May be involved in cell cycle regulation.</text>
</comment>
<evidence type="ECO:0000256" key="10">
    <source>
        <dbReference type="SAM" id="MobiDB-lite"/>
    </source>
</evidence>
<keyword evidence="8" id="KW-0539">Nucleus</keyword>
<comment type="subcellular location">
    <subcellularLocation>
        <location evidence="2">Nucleus</location>
    </subcellularLocation>
</comment>
<dbReference type="PANTHER" id="PTHR16523">
    <property type="entry name" value="PEST PROTEOLYTIC SIGNAL-CONTAINING NUCLEAR PROTEIN"/>
    <property type="match status" value="1"/>
</dbReference>
<evidence type="ECO:0000256" key="3">
    <source>
        <dbReference type="ARBA" id="ARBA00011097"/>
    </source>
</evidence>
<evidence type="ECO:0000256" key="6">
    <source>
        <dbReference type="ARBA" id="ARBA00022843"/>
    </source>
</evidence>
<dbReference type="EMBL" id="JAODUP010000100">
    <property type="protein sequence ID" value="KAK2162354.1"/>
    <property type="molecule type" value="Genomic_DNA"/>
</dbReference>
<evidence type="ECO:0000256" key="4">
    <source>
        <dbReference type="ARBA" id="ARBA00022059"/>
    </source>
</evidence>
<keyword evidence="12" id="KW-1185">Reference proteome</keyword>
<comment type="subunit">
    <text evidence="3">Interacts with UHRF2/NIRF.</text>
</comment>
<keyword evidence="5" id="KW-0597">Phosphoprotein</keyword>